<reference evidence="1 2" key="1">
    <citation type="submission" date="2020-04" db="EMBL/GenBank/DDBJ databases">
        <title>MicrobeNet Type strains.</title>
        <authorList>
            <person name="Nicholson A.C."/>
        </authorList>
    </citation>
    <scope>NUCLEOTIDE SEQUENCE [LARGE SCALE GENOMIC DNA]</scope>
    <source>
        <strain evidence="1 2">ATCC BAA-277</strain>
    </source>
</reference>
<evidence type="ECO:0000313" key="2">
    <source>
        <dbReference type="Proteomes" id="UP000579250"/>
    </source>
</evidence>
<dbReference type="Proteomes" id="UP000579250">
    <property type="component" value="Unassembled WGS sequence"/>
</dbReference>
<name>A0A846YXJ7_9ACTN</name>
<keyword evidence="2" id="KW-1185">Reference proteome</keyword>
<accession>A0A846YXJ7</accession>
<dbReference type="RefSeq" id="WP_067636684.1">
    <property type="nucleotide sequence ID" value="NZ_JAAXPI010000006.1"/>
</dbReference>
<proteinExistence type="predicted"/>
<protein>
    <recommendedName>
        <fullName evidence="3">Immunity protein 35 domain-containing protein</fullName>
    </recommendedName>
</protein>
<organism evidence="1 2">
    <name type="scientific">Actinomadura latina</name>
    <dbReference type="NCBI Taxonomy" id="163603"/>
    <lineage>
        <taxon>Bacteria</taxon>
        <taxon>Bacillati</taxon>
        <taxon>Actinomycetota</taxon>
        <taxon>Actinomycetes</taxon>
        <taxon>Streptosporangiales</taxon>
        <taxon>Thermomonosporaceae</taxon>
        <taxon>Actinomadura</taxon>
    </lineage>
</organism>
<evidence type="ECO:0000313" key="1">
    <source>
        <dbReference type="EMBL" id="NKZ03442.1"/>
    </source>
</evidence>
<dbReference type="EMBL" id="JAAXPI010000006">
    <property type="protein sequence ID" value="NKZ03442.1"/>
    <property type="molecule type" value="Genomic_DNA"/>
</dbReference>
<comment type="caution">
    <text evidence="1">The sequence shown here is derived from an EMBL/GenBank/DDBJ whole genome shotgun (WGS) entry which is preliminary data.</text>
</comment>
<dbReference type="AlphaFoldDB" id="A0A846YXJ7"/>
<sequence>MNTDTTPEIELLTELRAELTEYEVRSEVRENVAGLAVFTDMRGVFVWVFVGYSGRYFSWDQDGRQHPVNDIAGAARRIAEQVRPGGAEAVTS</sequence>
<gene>
    <name evidence="1" type="ORF">HGB48_06740</name>
</gene>
<evidence type="ECO:0008006" key="3">
    <source>
        <dbReference type="Google" id="ProtNLM"/>
    </source>
</evidence>